<evidence type="ECO:0000313" key="1">
    <source>
        <dbReference type="EMBL" id="WFD36390.1"/>
    </source>
</evidence>
<sequence length="421" mass="46433">MDDFTDLFAQHILRQLGPYADGENAFLLYSLSTRRALPHYTAERGKRAARILELTLPLVLPHFETLPHLLLFLLPPALGDPRLAAYPVPQIVDLVRVAGELGGPAALRRVLEGAVRDRRTREEKVRDSVARGYVGKALALLDGEPREDYGGDFDEDTVKELPRVEPVGVLPTIELLRSVAGRMDPGTTPGPSGWSVALLNAALESTAMGRYLIGVYEGIMCGEGPAQAFFCAIKEDHCEVLYTLLVETAVAMRADMRAGLLRTQYMRGDVAAVVRAVELAFSGELGEMYVTTVDVPDAVRSLRPDVVAAKLLEWHAPLYGFFVWTYGQEPVRFGDEGIGRWNVRETDPMYEIIVSLCMRPLLEAIEAAHPGGIVLAHLDSVVLLSRTVPQLGRVEMHGGLHVNTYRSATYTREEYEKKGVS</sequence>
<dbReference type="AlphaFoldDB" id="A0AAF0J7S9"/>
<evidence type="ECO:0000313" key="2">
    <source>
        <dbReference type="Proteomes" id="UP001219933"/>
    </source>
</evidence>
<proteinExistence type="predicted"/>
<accession>A0AAF0J7S9</accession>
<gene>
    <name evidence="1" type="ORF">MCUN1_003269</name>
</gene>
<reference evidence="1" key="1">
    <citation type="submission" date="2023-03" db="EMBL/GenBank/DDBJ databases">
        <title>Mating type loci evolution in Malassezia.</title>
        <authorList>
            <person name="Coelho M.A."/>
        </authorList>
    </citation>
    <scope>NUCLEOTIDE SEQUENCE</scope>
    <source>
        <strain evidence="1">CBS 11721</strain>
    </source>
</reference>
<protein>
    <submittedName>
        <fullName evidence="1">Uncharacterized protein</fullName>
    </submittedName>
</protein>
<dbReference type="Proteomes" id="UP001219933">
    <property type="component" value="Chromosome 4"/>
</dbReference>
<dbReference type="EMBL" id="CP119880">
    <property type="protein sequence ID" value="WFD36390.1"/>
    <property type="molecule type" value="Genomic_DNA"/>
</dbReference>
<keyword evidence="2" id="KW-1185">Reference proteome</keyword>
<organism evidence="1 2">
    <name type="scientific">Malassezia cuniculi</name>
    <dbReference type="NCBI Taxonomy" id="948313"/>
    <lineage>
        <taxon>Eukaryota</taxon>
        <taxon>Fungi</taxon>
        <taxon>Dikarya</taxon>
        <taxon>Basidiomycota</taxon>
        <taxon>Ustilaginomycotina</taxon>
        <taxon>Malasseziomycetes</taxon>
        <taxon>Malasseziales</taxon>
        <taxon>Malasseziaceae</taxon>
        <taxon>Malassezia</taxon>
    </lineage>
</organism>
<name>A0AAF0J7S9_9BASI</name>
<feature type="non-terminal residue" evidence="1">
    <location>
        <position position="421"/>
    </location>
</feature>